<dbReference type="PIRSF" id="PIRSF018266">
    <property type="entry name" value="FecR"/>
    <property type="match status" value="1"/>
</dbReference>
<dbReference type="GO" id="GO:0016989">
    <property type="term" value="F:sigma factor antagonist activity"/>
    <property type="evidence" value="ECO:0007669"/>
    <property type="project" value="TreeGrafter"/>
</dbReference>
<dbReference type="Pfam" id="PF04773">
    <property type="entry name" value="FecR"/>
    <property type="match status" value="1"/>
</dbReference>
<proteinExistence type="predicted"/>
<evidence type="ECO:0000313" key="4">
    <source>
        <dbReference type="Proteomes" id="UP000026682"/>
    </source>
</evidence>
<feature type="domain" description="FecR N-terminal" evidence="2">
    <location>
        <begin position="16"/>
        <end position="47"/>
    </location>
</feature>
<organism evidence="3 4">
    <name type="scientific">Bordetella holmesii CDC-H585-BH</name>
    <dbReference type="NCBI Taxonomy" id="1331206"/>
    <lineage>
        <taxon>Bacteria</taxon>
        <taxon>Pseudomonadati</taxon>
        <taxon>Pseudomonadota</taxon>
        <taxon>Betaproteobacteria</taxon>
        <taxon>Burkholderiales</taxon>
        <taxon>Alcaligenaceae</taxon>
        <taxon>Bordetella</taxon>
    </lineage>
</organism>
<evidence type="ECO:0000313" key="3">
    <source>
        <dbReference type="EMBL" id="KAK90060.1"/>
    </source>
</evidence>
<dbReference type="InterPro" id="IPR032623">
    <property type="entry name" value="FecR_N"/>
</dbReference>
<feature type="domain" description="FecR protein" evidence="1">
    <location>
        <begin position="105"/>
        <end position="189"/>
    </location>
</feature>
<dbReference type="AlphaFoldDB" id="A0A158M360"/>
<dbReference type="STRING" id="35814.BBB42_04670"/>
<dbReference type="PANTHER" id="PTHR30273:SF2">
    <property type="entry name" value="PROTEIN FECR"/>
    <property type="match status" value="1"/>
</dbReference>
<reference evidence="3 4" key="1">
    <citation type="submission" date="2014-03" db="EMBL/GenBank/DDBJ databases">
        <title>Genome sequence of Bordetella holmseii.</title>
        <authorList>
            <person name="Harvill E."/>
            <person name="Goodfield L.L."/>
            <person name="Ivanov Y."/>
            <person name="Meyer J.A."/>
            <person name="Newth C."/>
            <person name="Cassiday P."/>
            <person name="Tondella M.L."/>
            <person name="Liao P."/>
            <person name="Zimmerman J."/>
            <person name="Meert K."/>
            <person name="Wessel D."/>
            <person name="Berger J."/>
            <person name="Dean J.M."/>
            <person name="Holubkov R."/>
            <person name="Burr J."/>
            <person name="Liu T."/>
            <person name="Brinkac L.M."/>
            <person name="Sanka R."/>
            <person name="Kim M."/>
            <person name="Losada L."/>
        </authorList>
    </citation>
    <scope>NUCLEOTIDE SEQUENCE [LARGE SCALE GENOMIC DNA]</scope>
    <source>
        <strain evidence="3 4">CDC-H585-BH</strain>
    </source>
</reference>
<dbReference type="EMBL" id="JFZZ01000083">
    <property type="protein sequence ID" value="KAK90060.1"/>
    <property type="molecule type" value="Genomic_DNA"/>
</dbReference>
<accession>A0A158M360</accession>
<evidence type="ECO:0000259" key="2">
    <source>
        <dbReference type="Pfam" id="PF16220"/>
    </source>
</evidence>
<sequence>MKGRRVRPSRGGYCCNRGTASAHDHAGLQAWLHADERHRKAWARVCDVQQGVRQVPAPLAHAAFKPQSSGRRTMLRGVVAAAVAGATGWGVYHHTPWQRLIADRSTGLGEVRKIAIAPGLYVTLSSDTAIQISRNADRHLLRLLRGQVQVQASAAAVQLDTGVGLARTDRARFCVRRGAHGCELQLLDGGLVLEREMNRTRLSAPQGMWLPDSGVWHQRPPNPDAGAWVDGLIVAHDWPLRMLVARLADHRRGVIHLDPELADTRVSGVFPLFDAERALKAVAHSVPIAVQRRGPFWLSVGQA</sequence>
<comment type="caution">
    <text evidence="3">The sequence shown here is derived from an EMBL/GenBank/DDBJ whole genome shotgun (WGS) entry which is preliminary data.</text>
</comment>
<dbReference type="PANTHER" id="PTHR30273">
    <property type="entry name" value="PERIPLASMIC SIGNAL SENSOR AND SIGMA FACTOR ACTIVATOR FECR-RELATED"/>
    <property type="match status" value="1"/>
</dbReference>
<dbReference type="PATRIC" id="fig|1331206.3.peg.2326"/>
<dbReference type="Pfam" id="PF16220">
    <property type="entry name" value="DUF4880"/>
    <property type="match status" value="1"/>
</dbReference>
<evidence type="ECO:0000259" key="1">
    <source>
        <dbReference type="Pfam" id="PF04773"/>
    </source>
</evidence>
<protein>
    <submittedName>
        <fullName evidence="3">Sigma factor regulatory protein, FecR/PupR family</fullName>
    </submittedName>
</protein>
<dbReference type="Proteomes" id="UP000026682">
    <property type="component" value="Unassembled WGS sequence"/>
</dbReference>
<gene>
    <name evidence="3" type="ORF">L497_0252</name>
</gene>
<name>A0A158M360_9BORD</name>
<dbReference type="InterPro" id="IPR006860">
    <property type="entry name" value="FecR"/>
</dbReference>
<dbReference type="InterPro" id="IPR012373">
    <property type="entry name" value="Ferrdict_sens_TM"/>
</dbReference>